<accession>A0A022QQW6</accession>
<evidence type="ECO:0000313" key="8">
    <source>
        <dbReference type="EMBL" id="EYU29673.1"/>
    </source>
</evidence>
<dbReference type="Proteomes" id="UP000030748">
    <property type="component" value="Unassembled WGS sequence"/>
</dbReference>
<dbReference type="Gene3D" id="3.40.50.1110">
    <property type="entry name" value="SGNH hydrolase"/>
    <property type="match status" value="1"/>
</dbReference>
<evidence type="ECO:0000256" key="2">
    <source>
        <dbReference type="ARBA" id="ARBA00008668"/>
    </source>
</evidence>
<keyword evidence="7" id="KW-0443">Lipid metabolism</keyword>
<comment type="similarity">
    <text evidence="2">Belongs to the 'GDSL' lipolytic enzyme family.</text>
</comment>
<evidence type="ECO:0000256" key="3">
    <source>
        <dbReference type="ARBA" id="ARBA00022525"/>
    </source>
</evidence>
<keyword evidence="6" id="KW-0442">Lipid degradation</keyword>
<evidence type="ECO:0000256" key="1">
    <source>
        <dbReference type="ARBA" id="ARBA00004613"/>
    </source>
</evidence>
<dbReference type="GO" id="GO:0016042">
    <property type="term" value="P:lipid catabolic process"/>
    <property type="evidence" value="ECO:0007669"/>
    <property type="project" value="UniProtKB-KW"/>
</dbReference>
<dbReference type="EMBL" id="KI631172">
    <property type="protein sequence ID" value="EYU29673.1"/>
    <property type="molecule type" value="Genomic_DNA"/>
</dbReference>
<dbReference type="STRING" id="4155.A0A022QQW6"/>
<keyword evidence="5" id="KW-0378">Hydrolase</keyword>
<dbReference type="GO" id="GO:0016787">
    <property type="term" value="F:hydrolase activity"/>
    <property type="evidence" value="ECO:0007669"/>
    <property type="project" value="UniProtKB-KW"/>
</dbReference>
<dbReference type="InterPro" id="IPR036514">
    <property type="entry name" value="SGNH_hydro_sf"/>
</dbReference>
<proteinExistence type="inferred from homology"/>
<reference evidence="8 9" key="1">
    <citation type="journal article" date="2013" name="Proc. Natl. Acad. Sci. U.S.A.">
        <title>Fine-scale variation in meiotic recombination in Mimulus inferred from population shotgun sequencing.</title>
        <authorList>
            <person name="Hellsten U."/>
            <person name="Wright K.M."/>
            <person name="Jenkins J."/>
            <person name="Shu S."/>
            <person name="Yuan Y."/>
            <person name="Wessler S.R."/>
            <person name="Schmutz J."/>
            <person name="Willis J.H."/>
            <person name="Rokhsar D.S."/>
        </authorList>
    </citation>
    <scope>NUCLEOTIDE SEQUENCE [LARGE SCALE GENOMIC DNA]</scope>
    <source>
        <strain evidence="9">cv. DUN x IM62</strain>
    </source>
</reference>
<evidence type="ECO:0000256" key="4">
    <source>
        <dbReference type="ARBA" id="ARBA00022729"/>
    </source>
</evidence>
<comment type="subcellular location">
    <subcellularLocation>
        <location evidence="1">Secreted</location>
    </subcellularLocation>
</comment>
<organism evidence="8 9">
    <name type="scientific">Erythranthe guttata</name>
    <name type="common">Yellow monkey flower</name>
    <name type="synonym">Mimulus guttatus</name>
    <dbReference type="NCBI Taxonomy" id="4155"/>
    <lineage>
        <taxon>Eukaryota</taxon>
        <taxon>Viridiplantae</taxon>
        <taxon>Streptophyta</taxon>
        <taxon>Embryophyta</taxon>
        <taxon>Tracheophyta</taxon>
        <taxon>Spermatophyta</taxon>
        <taxon>Magnoliopsida</taxon>
        <taxon>eudicotyledons</taxon>
        <taxon>Gunneridae</taxon>
        <taxon>Pentapetalae</taxon>
        <taxon>asterids</taxon>
        <taxon>lamiids</taxon>
        <taxon>Lamiales</taxon>
        <taxon>Phrymaceae</taxon>
        <taxon>Erythranthe</taxon>
    </lineage>
</organism>
<evidence type="ECO:0000256" key="6">
    <source>
        <dbReference type="ARBA" id="ARBA00022963"/>
    </source>
</evidence>
<dbReference type="AlphaFoldDB" id="A0A022QQW6"/>
<evidence type="ECO:0000256" key="7">
    <source>
        <dbReference type="ARBA" id="ARBA00023098"/>
    </source>
</evidence>
<gene>
    <name evidence="8" type="ORF">MIMGU_mgv1a0116501mg</name>
</gene>
<sequence>FENPNSACCQVAGRFGGLIPCGPTSKVCEDRSKYVFWDAYHPTDAANAIIAMRLINGDLADIWPINIKQLMAQSHMG</sequence>
<dbReference type="PANTHER" id="PTHR45650">
    <property type="entry name" value="GDSL-LIKE LIPASE/ACYLHYDROLASE-RELATED"/>
    <property type="match status" value="1"/>
</dbReference>
<keyword evidence="9" id="KW-1185">Reference proteome</keyword>
<keyword evidence="3" id="KW-0964">Secreted</keyword>
<dbReference type="GO" id="GO:0005576">
    <property type="term" value="C:extracellular region"/>
    <property type="evidence" value="ECO:0007669"/>
    <property type="project" value="UniProtKB-SubCell"/>
</dbReference>
<protein>
    <recommendedName>
        <fullName evidence="10">GDSL esterase/lipase</fullName>
    </recommendedName>
</protein>
<feature type="non-terminal residue" evidence="8">
    <location>
        <position position="1"/>
    </location>
</feature>
<keyword evidence="4" id="KW-0732">Signal</keyword>
<evidence type="ECO:0000256" key="5">
    <source>
        <dbReference type="ARBA" id="ARBA00022801"/>
    </source>
</evidence>
<name>A0A022QQW6_ERYGU</name>
<dbReference type="InterPro" id="IPR051238">
    <property type="entry name" value="GDSL_esterase/lipase"/>
</dbReference>
<dbReference type="PANTHER" id="PTHR45650:SF4">
    <property type="entry name" value="GDSL-LIKE LIPASE_ACYLHYDROLASE FAMILY PROTEIN, EXPRESSED"/>
    <property type="match status" value="1"/>
</dbReference>
<evidence type="ECO:0008006" key="10">
    <source>
        <dbReference type="Google" id="ProtNLM"/>
    </source>
</evidence>
<evidence type="ECO:0000313" key="9">
    <source>
        <dbReference type="Proteomes" id="UP000030748"/>
    </source>
</evidence>